<dbReference type="AlphaFoldDB" id="A0A835I0R0"/>
<feature type="domain" description="DUF3741" evidence="1">
    <location>
        <begin position="76"/>
        <end position="105"/>
    </location>
</feature>
<reference evidence="2 3" key="1">
    <citation type="submission" date="2020-10" db="EMBL/GenBank/DDBJ databases">
        <title>The Coptis chinensis genome and diversification of protoberbering-type alkaloids.</title>
        <authorList>
            <person name="Wang B."/>
            <person name="Shu S."/>
            <person name="Song C."/>
            <person name="Liu Y."/>
        </authorList>
    </citation>
    <scope>NUCLEOTIDE SEQUENCE [LARGE SCALE GENOMIC DNA]</scope>
    <source>
        <strain evidence="2">HL-2020</strain>
        <tissue evidence="2">Leaf</tissue>
    </source>
</reference>
<dbReference type="OrthoDB" id="765769at2759"/>
<proteinExistence type="predicted"/>
<name>A0A835I0R0_9MAGN</name>
<organism evidence="2 3">
    <name type="scientific">Coptis chinensis</name>
    <dbReference type="NCBI Taxonomy" id="261450"/>
    <lineage>
        <taxon>Eukaryota</taxon>
        <taxon>Viridiplantae</taxon>
        <taxon>Streptophyta</taxon>
        <taxon>Embryophyta</taxon>
        <taxon>Tracheophyta</taxon>
        <taxon>Spermatophyta</taxon>
        <taxon>Magnoliopsida</taxon>
        <taxon>Ranunculales</taxon>
        <taxon>Ranunculaceae</taxon>
        <taxon>Coptidoideae</taxon>
        <taxon>Coptis</taxon>
    </lineage>
</organism>
<dbReference type="EMBL" id="JADFTS010000004">
    <property type="protein sequence ID" value="KAF9607907.1"/>
    <property type="molecule type" value="Genomic_DNA"/>
</dbReference>
<comment type="caution">
    <text evidence="2">The sequence shown here is derived from an EMBL/GenBank/DDBJ whole genome shotgun (WGS) entry which is preliminary data.</text>
</comment>
<gene>
    <name evidence="2" type="ORF">IFM89_003721</name>
</gene>
<evidence type="ECO:0000313" key="2">
    <source>
        <dbReference type="EMBL" id="KAF9607907.1"/>
    </source>
</evidence>
<accession>A0A835I0R0</accession>
<protein>
    <recommendedName>
        <fullName evidence="1">DUF3741 domain-containing protein</fullName>
    </recommendedName>
</protein>
<dbReference type="PANTHER" id="PTHR21726">
    <property type="entry name" value="PHOSPHATIDYLINOSITOL N-ACETYLGLUCOSAMINYLTRANSFERASE SUBUNIT P DOWN SYNDROME CRITICAL REGION PROTEIN 5 -RELATED"/>
    <property type="match status" value="1"/>
</dbReference>
<dbReference type="InterPro" id="IPR032795">
    <property type="entry name" value="DUF3741-assoc"/>
</dbReference>
<evidence type="ECO:0000313" key="3">
    <source>
        <dbReference type="Proteomes" id="UP000631114"/>
    </source>
</evidence>
<evidence type="ECO:0000259" key="1">
    <source>
        <dbReference type="Pfam" id="PF14383"/>
    </source>
</evidence>
<dbReference type="Proteomes" id="UP000631114">
    <property type="component" value="Unassembled WGS sequence"/>
</dbReference>
<dbReference type="Pfam" id="PF14383">
    <property type="entry name" value="VARLMGL"/>
    <property type="match status" value="1"/>
</dbReference>
<keyword evidence="3" id="KW-1185">Reference proteome</keyword>
<dbReference type="PANTHER" id="PTHR21726:SF29">
    <property type="entry name" value="EXPRESSED PROTEIN"/>
    <property type="match status" value="1"/>
</dbReference>
<sequence>MEKQGTKSGSGGFLQLFDWNRKLWKKLFSNKSDFPEGSNQGKRSSVNLQVTEFHQIDEDDIGISSIKGSSDYSCSSSMTNDEGNGVKALGVVARLMGLDFLPTTTVGEPYSTPLSYERSTKLLIIGKDDLGIFSTFIAF</sequence>